<dbReference type="HOGENOM" id="CLU_2594668_0_0_1"/>
<reference evidence="2" key="1">
    <citation type="journal article" date="2007" name="Nature">
        <title>The grapevine genome sequence suggests ancestral hexaploidization in major angiosperm phyla.</title>
        <authorList>
            <consortium name="The French-Italian Public Consortium for Grapevine Genome Characterization."/>
            <person name="Jaillon O."/>
            <person name="Aury J.-M."/>
            <person name="Noel B."/>
            <person name="Policriti A."/>
            <person name="Clepet C."/>
            <person name="Casagrande A."/>
            <person name="Choisne N."/>
            <person name="Aubourg S."/>
            <person name="Vitulo N."/>
            <person name="Jubin C."/>
            <person name="Vezzi A."/>
            <person name="Legeai F."/>
            <person name="Hugueney P."/>
            <person name="Dasilva C."/>
            <person name="Horner D."/>
            <person name="Mica E."/>
            <person name="Jublot D."/>
            <person name="Poulain J."/>
            <person name="Bruyere C."/>
            <person name="Billault A."/>
            <person name="Segurens B."/>
            <person name="Gouyvenoux M."/>
            <person name="Ugarte E."/>
            <person name="Cattonaro F."/>
            <person name="Anthouard V."/>
            <person name="Vico V."/>
            <person name="Del Fabbro C."/>
            <person name="Alaux M."/>
            <person name="Di Gaspero G."/>
            <person name="Dumas V."/>
            <person name="Felice N."/>
            <person name="Paillard S."/>
            <person name="Juman I."/>
            <person name="Moroldo M."/>
            <person name="Scalabrin S."/>
            <person name="Canaguier A."/>
            <person name="Le Clainche I."/>
            <person name="Malacrida G."/>
            <person name="Durand E."/>
            <person name="Pesole G."/>
            <person name="Laucou V."/>
            <person name="Chatelet P."/>
            <person name="Merdinoglu D."/>
            <person name="Delledonne M."/>
            <person name="Pezzotti M."/>
            <person name="Lecharny A."/>
            <person name="Scarpelli C."/>
            <person name="Artiguenave F."/>
            <person name="Pe M.E."/>
            <person name="Valle G."/>
            <person name="Morgante M."/>
            <person name="Caboche M."/>
            <person name="Adam-Blondon A.-F."/>
            <person name="Weissenbach J."/>
            <person name="Quetier F."/>
            <person name="Wincker P."/>
        </authorList>
    </citation>
    <scope>NUCLEOTIDE SEQUENCE [LARGE SCALE GENOMIC DNA]</scope>
    <source>
        <strain evidence="2">cv. Pinot noir / PN40024</strain>
    </source>
</reference>
<organism evidence="1 2">
    <name type="scientific">Vitis vinifera</name>
    <name type="common">Grape</name>
    <dbReference type="NCBI Taxonomy" id="29760"/>
    <lineage>
        <taxon>Eukaryota</taxon>
        <taxon>Viridiplantae</taxon>
        <taxon>Streptophyta</taxon>
        <taxon>Embryophyta</taxon>
        <taxon>Tracheophyta</taxon>
        <taxon>Spermatophyta</taxon>
        <taxon>Magnoliopsida</taxon>
        <taxon>eudicotyledons</taxon>
        <taxon>Gunneridae</taxon>
        <taxon>Pentapetalae</taxon>
        <taxon>rosids</taxon>
        <taxon>Vitales</taxon>
        <taxon>Vitaceae</taxon>
        <taxon>Viteae</taxon>
        <taxon>Vitis</taxon>
    </lineage>
</organism>
<dbReference type="PaxDb" id="29760-VIT_13s0158g00250.t01"/>
<dbReference type="Proteomes" id="UP000009183">
    <property type="component" value="Chromosome 13"/>
</dbReference>
<proteinExistence type="predicted"/>
<sequence length="80" mass="8945">MRPLNPSSCLSLQLLIQYAYSVNANLVAVRKALSTTIAVLFCWGFMSDHVLEENKNFLQALSEAYNKPQKSSCPLRSLNP</sequence>
<protein>
    <submittedName>
        <fullName evidence="1">Uncharacterized protein</fullName>
    </submittedName>
</protein>
<accession>D7TDN3</accession>
<dbReference type="ExpressionAtlas" id="D7TDN3">
    <property type="expression patterns" value="baseline and differential"/>
</dbReference>
<evidence type="ECO:0000313" key="1">
    <source>
        <dbReference type="EMBL" id="CBI28606.3"/>
    </source>
</evidence>
<keyword evidence="2" id="KW-1185">Reference proteome</keyword>
<gene>
    <name evidence="1" type="ordered locus">VIT_13s0158g00250</name>
</gene>
<evidence type="ECO:0000313" key="2">
    <source>
        <dbReference type="Proteomes" id="UP000009183"/>
    </source>
</evidence>
<dbReference type="AlphaFoldDB" id="D7TDN3"/>
<name>D7TDN3_VITVI</name>
<dbReference type="EMBL" id="FN595762">
    <property type="protein sequence ID" value="CBI28606.3"/>
    <property type="molecule type" value="Genomic_DNA"/>
</dbReference>
<dbReference type="InParanoid" id="D7TDN3"/>